<feature type="domain" description="RNA polymerase sigma factor 70 region 4 type 2" evidence="6">
    <location>
        <begin position="104"/>
        <end position="156"/>
    </location>
</feature>
<keyword evidence="2" id="KW-0805">Transcription regulation</keyword>
<dbReference type="InterPro" id="IPR013324">
    <property type="entry name" value="RNA_pol_sigma_r3/r4-like"/>
</dbReference>
<organism evidence="7 8">
    <name type="scientific">Erwinia rhapontici</name>
    <name type="common">Pectobacterium rhapontici</name>
    <dbReference type="NCBI Taxonomy" id="55212"/>
    <lineage>
        <taxon>Bacteria</taxon>
        <taxon>Pseudomonadati</taxon>
        <taxon>Pseudomonadota</taxon>
        <taxon>Gammaproteobacteria</taxon>
        <taxon>Enterobacterales</taxon>
        <taxon>Erwiniaceae</taxon>
        <taxon>Erwinia</taxon>
    </lineage>
</organism>
<dbReference type="Pfam" id="PF08281">
    <property type="entry name" value="Sigma70_r4_2"/>
    <property type="match status" value="1"/>
</dbReference>
<dbReference type="InterPro" id="IPR007627">
    <property type="entry name" value="RNA_pol_sigma70_r2"/>
</dbReference>
<dbReference type="Gene3D" id="1.10.10.10">
    <property type="entry name" value="Winged helix-like DNA-binding domain superfamily/Winged helix DNA-binding domain"/>
    <property type="match status" value="1"/>
</dbReference>
<dbReference type="NCBIfam" id="TIGR02937">
    <property type="entry name" value="sigma70-ECF"/>
    <property type="match status" value="1"/>
</dbReference>
<dbReference type="InterPro" id="IPR039425">
    <property type="entry name" value="RNA_pol_sigma-70-like"/>
</dbReference>
<evidence type="ECO:0000256" key="3">
    <source>
        <dbReference type="ARBA" id="ARBA00023082"/>
    </source>
</evidence>
<accession>A0ABM7N300</accession>
<dbReference type="SUPFAM" id="SSF88659">
    <property type="entry name" value="Sigma3 and sigma4 domains of RNA polymerase sigma factors"/>
    <property type="match status" value="1"/>
</dbReference>
<sequence length="166" mass="19387">MLNLKLLFQKHAHEIQQFLQKRGHGPDVAADLTQDTFLRILSSAPQKDDNPRAWLHRVARNLSVDLYRRQQIVTIEEMPEEDFYAIADPLSGPERTFGARQDLQILNDALHELPLQTQQAFRLYRLGEMTINEVAEELDISISHCWKLIQRAYLHLRVKLNDAHKQ</sequence>
<evidence type="ECO:0000259" key="6">
    <source>
        <dbReference type="Pfam" id="PF08281"/>
    </source>
</evidence>
<dbReference type="SUPFAM" id="SSF88946">
    <property type="entry name" value="Sigma2 domain of RNA polymerase sigma factors"/>
    <property type="match status" value="1"/>
</dbReference>
<gene>
    <name evidence="7" type="ORF">ERHA53_32030</name>
</gene>
<dbReference type="Gene3D" id="1.10.1740.10">
    <property type="match status" value="1"/>
</dbReference>
<evidence type="ECO:0000256" key="1">
    <source>
        <dbReference type="ARBA" id="ARBA00010641"/>
    </source>
</evidence>
<reference evidence="7 8" key="1">
    <citation type="submission" date="2021-01" db="EMBL/GenBank/DDBJ databases">
        <title>Complete genome sequence of Erwinia rhapontici MAFF 311153.</title>
        <authorList>
            <person name="Morohoshi T."/>
            <person name="Someya N."/>
        </authorList>
    </citation>
    <scope>NUCLEOTIDE SEQUENCE [LARGE SCALE GENOMIC DNA]</scope>
    <source>
        <strain evidence="7 8">MAFF 311153</strain>
    </source>
</reference>
<comment type="similarity">
    <text evidence="1">Belongs to the sigma-70 factor family. ECF subfamily.</text>
</comment>
<dbReference type="PANTHER" id="PTHR43133">
    <property type="entry name" value="RNA POLYMERASE ECF-TYPE SIGMA FACTO"/>
    <property type="match status" value="1"/>
</dbReference>
<keyword evidence="3" id="KW-0731">Sigma factor</keyword>
<dbReference type="RefSeq" id="WP_133841390.1">
    <property type="nucleotide sequence ID" value="NZ_AP024329.1"/>
</dbReference>
<dbReference type="Pfam" id="PF04542">
    <property type="entry name" value="Sigma70_r2"/>
    <property type="match status" value="1"/>
</dbReference>
<dbReference type="Proteomes" id="UP000677515">
    <property type="component" value="Chromosome"/>
</dbReference>
<dbReference type="InterPro" id="IPR014284">
    <property type="entry name" value="RNA_pol_sigma-70_dom"/>
</dbReference>
<keyword evidence="8" id="KW-1185">Reference proteome</keyword>
<evidence type="ECO:0000313" key="8">
    <source>
        <dbReference type="Proteomes" id="UP000677515"/>
    </source>
</evidence>
<protein>
    <submittedName>
        <fullName evidence="7">RNA polymerase sigma factor</fullName>
    </submittedName>
</protein>
<dbReference type="EMBL" id="AP024329">
    <property type="protein sequence ID" value="BCQ35860.1"/>
    <property type="molecule type" value="Genomic_DNA"/>
</dbReference>
<dbReference type="GeneID" id="99867490"/>
<feature type="domain" description="RNA polymerase sigma-70 region 2" evidence="5">
    <location>
        <begin position="7"/>
        <end position="71"/>
    </location>
</feature>
<evidence type="ECO:0000256" key="2">
    <source>
        <dbReference type="ARBA" id="ARBA00023015"/>
    </source>
</evidence>
<dbReference type="InterPro" id="IPR013249">
    <property type="entry name" value="RNA_pol_sigma70_r4_t2"/>
</dbReference>
<keyword evidence="4" id="KW-0804">Transcription</keyword>
<dbReference type="InterPro" id="IPR013325">
    <property type="entry name" value="RNA_pol_sigma_r2"/>
</dbReference>
<evidence type="ECO:0000259" key="5">
    <source>
        <dbReference type="Pfam" id="PF04542"/>
    </source>
</evidence>
<evidence type="ECO:0000256" key="4">
    <source>
        <dbReference type="ARBA" id="ARBA00023163"/>
    </source>
</evidence>
<evidence type="ECO:0000313" key="7">
    <source>
        <dbReference type="EMBL" id="BCQ35860.1"/>
    </source>
</evidence>
<dbReference type="PANTHER" id="PTHR43133:SF63">
    <property type="entry name" value="RNA POLYMERASE SIGMA FACTOR FECI-RELATED"/>
    <property type="match status" value="1"/>
</dbReference>
<dbReference type="InterPro" id="IPR036388">
    <property type="entry name" value="WH-like_DNA-bd_sf"/>
</dbReference>
<name>A0ABM7N300_ERWRD</name>
<proteinExistence type="inferred from homology"/>